<dbReference type="WBParaSite" id="nRc.2.0.1.t43642-RA">
    <property type="protein sequence ID" value="nRc.2.0.1.t43642-RA"/>
    <property type="gene ID" value="nRc.2.0.1.g43642"/>
</dbReference>
<protein>
    <submittedName>
        <fullName evidence="2">Uncharacterized protein</fullName>
    </submittedName>
</protein>
<name>A0A915KXG0_ROMCU</name>
<dbReference type="AlphaFoldDB" id="A0A915KXG0"/>
<sequence length="76" mass="8424">MLCELNIIPWDGKASFGVQQQQHSSCPVVTTGPKGFETRPRRQVALVLVAGQPPKTLTESFRCARFSIITGCQGYW</sequence>
<evidence type="ECO:0000313" key="1">
    <source>
        <dbReference type="Proteomes" id="UP000887565"/>
    </source>
</evidence>
<organism evidence="1 2">
    <name type="scientific">Romanomermis culicivorax</name>
    <name type="common">Nematode worm</name>
    <dbReference type="NCBI Taxonomy" id="13658"/>
    <lineage>
        <taxon>Eukaryota</taxon>
        <taxon>Metazoa</taxon>
        <taxon>Ecdysozoa</taxon>
        <taxon>Nematoda</taxon>
        <taxon>Enoplea</taxon>
        <taxon>Dorylaimia</taxon>
        <taxon>Mermithida</taxon>
        <taxon>Mermithoidea</taxon>
        <taxon>Mermithidae</taxon>
        <taxon>Romanomermis</taxon>
    </lineage>
</organism>
<reference evidence="2" key="1">
    <citation type="submission" date="2022-11" db="UniProtKB">
        <authorList>
            <consortium name="WormBaseParasite"/>
        </authorList>
    </citation>
    <scope>IDENTIFICATION</scope>
</reference>
<evidence type="ECO:0000313" key="2">
    <source>
        <dbReference type="WBParaSite" id="nRc.2.0.1.t43642-RA"/>
    </source>
</evidence>
<dbReference type="Proteomes" id="UP000887565">
    <property type="component" value="Unplaced"/>
</dbReference>
<keyword evidence="1" id="KW-1185">Reference proteome</keyword>
<proteinExistence type="predicted"/>
<accession>A0A915KXG0</accession>